<dbReference type="NCBIfam" id="TIGR00714">
    <property type="entry name" value="hscB"/>
    <property type="match status" value="1"/>
</dbReference>
<protein>
    <recommendedName>
        <fullName evidence="4">Co-chaperone protein HscB homolog</fullName>
    </recommendedName>
</protein>
<keyword evidence="7" id="KW-1185">Reference proteome</keyword>
<dbReference type="KEGG" id="pha:PSHAa2668"/>
<evidence type="ECO:0000256" key="4">
    <source>
        <dbReference type="HAMAP-Rule" id="MF_00682"/>
    </source>
</evidence>
<keyword evidence="2 4" id="KW-0143">Chaperone</keyword>
<dbReference type="GO" id="GO:0001671">
    <property type="term" value="F:ATPase activator activity"/>
    <property type="evidence" value="ECO:0007669"/>
    <property type="project" value="InterPro"/>
</dbReference>
<dbReference type="GO" id="GO:0051259">
    <property type="term" value="P:protein complex oligomerization"/>
    <property type="evidence" value="ECO:0007669"/>
    <property type="project" value="InterPro"/>
</dbReference>
<accession>Q3IFG4</accession>
<dbReference type="PANTHER" id="PTHR14021:SF15">
    <property type="entry name" value="IRON-SULFUR CLUSTER CO-CHAPERONE PROTEIN HSCB"/>
    <property type="match status" value="1"/>
</dbReference>
<dbReference type="PROSITE" id="PS50076">
    <property type="entry name" value="DNAJ_2"/>
    <property type="match status" value="1"/>
</dbReference>
<feature type="domain" description="J" evidence="5">
    <location>
        <begin position="6"/>
        <end position="78"/>
    </location>
</feature>
<evidence type="ECO:0000259" key="5">
    <source>
        <dbReference type="PROSITE" id="PS50076"/>
    </source>
</evidence>
<dbReference type="GO" id="GO:0006457">
    <property type="term" value="P:protein folding"/>
    <property type="evidence" value="ECO:0007669"/>
    <property type="project" value="UniProtKB-UniRule"/>
</dbReference>
<dbReference type="NCBIfam" id="NF003449">
    <property type="entry name" value="PRK05014.1"/>
    <property type="match status" value="1"/>
</dbReference>
<dbReference type="GO" id="GO:1990230">
    <property type="term" value="C:iron-sulfur cluster transfer complex"/>
    <property type="evidence" value="ECO:0007669"/>
    <property type="project" value="TreeGrafter"/>
</dbReference>
<dbReference type="SMART" id="SM00271">
    <property type="entry name" value="DnaJ"/>
    <property type="match status" value="1"/>
</dbReference>
<dbReference type="InterPro" id="IPR001623">
    <property type="entry name" value="DnaJ_domain"/>
</dbReference>
<dbReference type="Pfam" id="PF07743">
    <property type="entry name" value="HSCB_C"/>
    <property type="match status" value="1"/>
</dbReference>
<reference evidence="6 7" key="1">
    <citation type="journal article" date="2005" name="Genome Res.">
        <title>Coping with cold: the genome of the versatile marine Antarctica bacterium Pseudoalteromonas haloplanktis TAC125.</title>
        <authorList>
            <person name="Medigue C."/>
            <person name="Krin E."/>
            <person name="Pascal G."/>
            <person name="Barbe V."/>
            <person name="Bernsel A."/>
            <person name="Bertin P."/>
            <person name="Cheung F."/>
            <person name="Cruveiller S."/>
            <person name="Damico S."/>
            <person name="Duilio A."/>
            <person name="Fang G."/>
            <person name="Feller G."/>
            <person name="Mangenot S."/>
            <person name="Marino G."/>
            <person name="Nilsson J."/>
            <person name="Parilli E."/>
            <person name="Rocha E."/>
            <person name="Rouy Z."/>
            <person name="Sekowska A."/>
            <person name="Tutino M.L."/>
            <person name="Vallenet D."/>
            <person name="von Heijne G."/>
            <person name="Danchin A."/>
        </authorList>
    </citation>
    <scope>NUCLEOTIDE SEQUENCE [LARGE SCALE GENOMIC DNA]</scope>
    <source>
        <strain evidence="7">TAC 125</strain>
    </source>
</reference>
<dbReference type="STRING" id="326442.PSHAa2668"/>
<gene>
    <name evidence="4 6" type="primary">hscB</name>
    <name evidence="6" type="ordered locus">PSHAa2668</name>
</gene>
<dbReference type="Gene3D" id="1.20.1280.20">
    <property type="entry name" value="HscB, C-terminal domain"/>
    <property type="match status" value="1"/>
</dbReference>
<dbReference type="SUPFAM" id="SSF46565">
    <property type="entry name" value="Chaperone J-domain"/>
    <property type="match status" value="1"/>
</dbReference>
<comment type="function">
    <text evidence="3 4">Co-chaperone involved in the maturation of iron-sulfur cluster-containing proteins. Seems to help targeting proteins to be folded toward HscA.</text>
</comment>
<dbReference type="Proteomes" id="UP000006843">
    <property type="component" value="Chromosome I"/>
</dbReference>
<dbReference type="AlphaFoldDB" id="Q3IFG4"/>
<dbReference type="GO" id="GO:0044571">
    <property type="term" value="P:[2Fe-2S] cluster assembly"/>
    <property type="evidence" value="ECO:0007669"/>
    <property type="project" value="InterPro"/>
</dbReference>
<organism evidence="6 7">
    <name type="scientific">Pseudoalteromonas translucida (strain TAC 125)</name>
    <dbReference type="NCBI Taxonomy" id="326442"/>
    <lineage>
        <taxon>Bacteria</taxon>
        <taxon>Pseudomonadati</taxon>
        <taxon>Pseudomonadota</taxon>
        <taxon>Gammaproteobacteria</taxon>
        <taxon>Alteromonadales</taxon>
        <taxon>Pseudoalteromonadaceae</taxon>
        <taxon>Pseudoalteromonas</taxon>
    </lineage>
</organism>
<proteinExistence type="inferred from homology"/>
<dbReference type="EMBL" id="CR954246">
    <property type="protein sequence ID" value="CAI87716.1"/>
    <property type="molecule type" value="Genomic_DNA"/>
</dbReference>
<dbReference type="HAMAP" id="MF_00682">
    <property type="entry name" value="HscB"/>
    <property type="match status" value="1"/>
</dbReference>
<comment type="similarity">
    <text evidence="1 4">Belongs to the HscB family.</text>
</comment>
<evidence type="ECO:0000256" key="2">
    <source>
        <dbReference type="ARBA" id="ARBA00023186"/>
    </source>
</evidence>
<sequence>MVEVMRYFELFAIPVDYNIDLVIVNKHYLELQRAVHPDRHANASSRDKLMAVQSAAEINDALQILKHPVKRAEYMLSELGVDIRAEQQTLQDPAFLMQQMELREELEELTSASDPDTAIANFEKQIKQLNEQYSAQLAQQLASNDEQQYQAAADNVRKLKFVYKLRDELERIEDSLFDD</sequence>
<dbReference type="InterPro" id="IPR036869">
    <property type="entry name" value="J_dom_sf"/>
</dbReference>
<evidence type="ECO:0000256" key="3">
    <source>
        <dbReference type="ARBA" id="ARBA00025596"/>
    </source>
</evidence>
<dbReference type="HOGENOM" id="CLU_068529_2_0_6"/>
<comment type="subunit">
    <text evidence="4">Interacts with HscA and stimulates its ATPase activity.</text>
</comment>
<dbReference type="InterPro" id="IPR009073">
    <property type="entry name" value="HscB_oligo_C"/>
</dbReference>
<evidence type="ECO:0000313" key="6">
    <source>
        <dbReference type="EMBL" id="CAI87716.1"/>
    </source>
</evidence>
<evidence type="ECO:0000256" key="1">
    <source>
        <dbReference type="ARBA" id="ARBA00010476"/>
    </source>
</evidence>
<dbReference type="Gene3D" id="1.10.287.110">
    <property type="entry name" value="DnaJ domain"/>
    <property type="match status" value="1"/>
</dbReference>
<dbReference type="SUPFAM" id="SSF47144">
    <property type="entry name" value="HSC20 (HSCB), C-terminal oligomerisation domain"/>
    <property type="match status" value="1"/>
</dbReference>
<dbReference type="eggNOG" id="COG1076">
    <property type="taxonomic scope" value="Bacteria"/>
</dbReference>
<dbReference type="GO" id="GO:0051087">
    <property type="term" value="F:protein-folding chaperone binding"/>
    <property type="evidence" value="ECO:0007669"/>
    <property type="project" value="InterPro"/>
</dbReference>
<dbReference type="InterPro" id="IPR004640">
    <property type="entry name" value="HscB"/>
</dbReference>
<name>Q3IFG4_PSET1</name>
<dbReference type="PANTHER" id="PTHR14021">
    <property type="entry name" value="IRON-SULFUR CLUSTER CO-CHAPERONE PROTEIN HSCB"/>
    <property type="match status" value="1"/>
</dbReference>
<evidence type="ECO:0000313" key="7">
    <source>
        <dbReference type="Proteomes" id="UP000006843"/>
    </source>
</evidence>
<dbReference type="InterPro" id="IPR036386">
    <property type="entry name" value="HscB_C_sf"/>
</dbReference>